<comment type="caution">
    <text evidence="1">The sequence shown here is derived from an EMBL/GenBank/DDBJ whole genome shotgun (WGS) entry which is preliminary data.</text>
</comment>
<protein>
    <submittedName>
        <fullName evidence="1">Uncharacterized protein</fullName>
    </submittedName>
</protein>
<name>A0A4R2KDF9_9FIRM</name>
<evidence type="ECO:0000313" key="2">
    <source>
        <dbReference type="Proteomes" id="UP000294919"/>
    </source>
</evidence>
<reference evidence="1 2" key="1">
    <citation type="submission" date="2019-03" db="EMBL/GenBank/DDBJ databases">
        <title>Genomic Encyclopedia of Type Strains, Phase IV (KMG-IV): sequencing the most valuable type-strain genomes for metagenomic binning, comparative biology and taxonomic classification.</title>
        <authorList>
            <person name="Goeker M."/>
        </authorList>
    </citation>
    <scope>NUCLEOTIDE SEQUENCE [LARGE SCALE GENOMIC DNA]</scope>
    <source>
        <strain evidence="1 2">DSM 102940</strain>
    </source>
</reference>
<accession>A0A4R2KDF9</accession>
<dbReference type="EMBL" id="SLWV01000027">
    <property type="protein sequence ID" value="TCO70177.1"/>
    <property type="molecule type" value="Genomic_DNA"/>
</dbReference>
<proteinExistence type="predicted"/>
<keyword evidence="2" id="KW-1185">Reference proteome</keyword>
<gene>
    <name evidence="1" type="ORF">EV214_12711</name>
</gene>
<sequence>MKDMHDLQNGYCIKKYVFIHKGGIFQYMNNAYVF</sequence>
<dbReference type="AlphaFoldDB" id="A0A4R2KDF9"/>
<evidence type="ECO:0000313" key="1">
    <source>
        <dbReference type="EMBL" id="TCO70177.1"/>
    </source>
</evidence>
<dbReference type="Proteomes" id="UP000294919">
    <property type="component" value="Unassembled WGS sequence"/>
</dbReference>
<organism evidence="1 2">
    <name type="scientific">Marinisporobacter balticus</name>
    <dbReference type="NCBI Taxonomy" id="2018667"/>
    <lineage>
        <taxon>Bacteria</taxon>
        <taxon>Bacillati</taxon>
        <taxon>Bacillota</taxon>
        <taxon>Clostridia</taxon>
        <taxon>Peptostreptococcales</taxon>
        <taxon>Thermotaleaceae</taxon>
        <taxon>Marinisporobacter</taxon>
    </lineage>
</organism>